<feature type="transmembrane region" description="Helical" evidence="9">
    <location>
        <begin position="97"/>
        <end position="119"/>
    </location>
</feature>
<evidence type="ECO:0000259" key="10">
    <source>
        <dbReference type="Pfam" id="PF10099"/>
    </source>
</evidence>
<dbReference type="InterPro" id="IPR041916">
    <property type="entry name" value="Anti_sigma_zinc_sf"/>
</dbReference>
<comment type="caution">
    <text evidence="11">The sequence shown here is derived from an EMBL/GenBank/DDBJ whole genome shotgun (WGS) entry which is preliminary data.</text>
</comment>
<dbReference type="Gene3D" id="1.10.10.1320">
    <property type="entry name" value="Anti-sigma factor, zinc-finger domain"/>
    <property type="match status" value="1"/>
</dbReference>
<evidence type="ECO:0000256" key="1">
    <source>
        <dbReference type="ARBA" id="ARBA00004167"/>
    </source>
</evidence>
<dbReference type="PANTHER" id="PTHR37461">
    <property type="entry name" value="ANTI-SIGMA-K FACTOR RSKA"/>
    <property type="match status" value="1"/>
</dbReference>
<reference evidence="11 12" key="1">
    <citation type="submission" date="2024-08" db="EMBL/GenBank/DDBJ databases">
        <title>Whole-genome sequencing of halo(alkali)philic microorganisms from hypersaline lakes.</title>
        <authorList>
            <person name="Sorokin D.Y."/>
            <person name="Merkel A.Y."/>
            <person name="Messina E."/>
            <person name="Yakimov M."/>
        </authorList>
    </citation>
    <scope>NUCLEOTIDE SEQUENCE [LARGE SCALE GENOMIC DNA]</scope>
    <source>
        <strain evidence="11 12">Cl-TMA</strain>
    </source>
</reference>
<dbReference type="PANTHER" id="PTHR37461:SF1">
    <property type="entry name" value="ANTI-SIGMA-K FACTOR RSKA"/>
    <property type="match status" value="1"/>
</dbReference>
<evidence type="ECO:0000256" key="7">
    <source>
        <dbReference type="ARBA" id="ARBA00029829"/>
    </source>
</evidence>
<keyword evidence="5 9" id="KW-1133">Transmembrane helix</keyword>
<feature type="domain" description="Anti-sigma K factor RskA C-terminal" evidence="10">
    <location>
        <begin position="102"/>
        <end position="229"/>
    </location>
</feature>
<dbReference type="Pfam" id="PF10099">
    <property type="entry name" value="RskA_C"/>
    <property type="match status" value="1"/>
</dbReference>
<keyword evidence="4 9" id="KW-0812">Transmembrane</keyword>
<evidence type="ECO:0000256" key="3">
    <source>
        <dbReference type="ARBA" id="ARBA00022475"/>
    </source>
</evidence>
<dbReference type="InterPro" id="IPR018764">
    <property type="entry name" value="RskA_C"/>
</dbReference>
<dbReference type="RefSeq" id="WP_373656168.1">
    <property type="nucleotide sequence ID" value="NZ_JBGUAW010000007.1"/>
</dbReference>
<evidence type="ECO:0000313" key="12">
    <source>
        <dbReference type="Proteomes" id="UP001575181"/>
    </source>
</evidence>
<evidence type="ECO:0000256" key="9">
    <source>
        <dbReference type="SAM" id="Phobius"/>
    </source>
</evidence>
<keyword evidence="6 9" id="KW-0472">Membrane</keyword>
<dbReference type="InterPro" id="IPR051474">
    <property type="entry name" value="Anti-sigma-K/W_factor"/>
</dbReference>
<keyword evidence="12" id="KW-1185">Reference proteome</keyword>
<gene>
    <name evidence="11" type="ORF">ACERLL_11135</name>
</gene>
<evidence type="ECO:0000256" key="5">
    <source>
        <dbReference type="ARBA" id="ARBA00022989"/>
    </source>
</evidence>
<evidence type="ECO:0000313" key="11">
    <source>
        <dbReference type="EMBL" id="MFA9461379.1"/>
    </source>
</evidence>
<dbReference type="Proteomes" id="UP001575181">
    <property type="component" value="Unassembled WGS sequence"/>
</dbReference>
<evidence type="ECO:0000256" key="8">
    <source>
        <dbReference type="ARBA" id="ARBA00030803"/>
    </source>
</evidence>
<organism evidence="11 12">
    <name type="scientific">Thiohalorhabdus methylotrophus</name>
    <dbReference type="NCBI Taxonomy" id="3242694"/>
    <lineage>
        <taxon>Bacteria</taxon>
        <taxon>Pseudomonadati</taxon>
        <taxon>Pseudomonadota</taxon>
        <taxon>Gammaproteobacteria</taxon>
        <taxon>Thiohalorhabdales</taxon>
        <taxon>Thiohalorhabdaceae</taxon>
        <taxon>Thiohalorhabdus</taxon>
    </lineage>
</organism>
<evidence type="ECO:0000256" key="2">
    <source>
        <dbReference type="ARBA" id="ARBA00004236"/>
    </source>
</evidence>
<comment type="subcellular location">
    <subcellularLocation>
        <location evidence="2">Cell membrane</location>
    </subcellularLocation>
    <subcellularLocation>
        <location evidence="1">Membrane</location>
        <topology evidence="1">Single-pass membrane protein</topology>
    </subcellularLocation>
</comment>
<protein>
    <recommendedName>
        <fullName evidence="8">Regulator of SigK</fullName>
    </recommendedName>
    <alternativeName>
        <fullName evidence="7">Sigma-K anti-sigma factor RskA</fullName>
    </alternativeName>
</protein>
<proteinExistence type="predicted"/>
<sequence length="239" mass="26949">MSENHSEEHDLLAAEYVLGTLAGAERARFEQRLAEEPELRRRVAAWESRLGALVEETEPVEPPPGVWRAVLHRLEGQPERPGFPRGRRVRWLWNSLPFWRGTATAAVVLLLVTGVWALGPASTPAVPDRMVMVRNQESQPVWVVTADRDAGVLRVRTVRRPGMGPDRVCPLWLQWENGRVTRMVGVLPEKPGTHTLPLPEDMENPLPGSRVVVSVEPRSGMPLDKPRGKVVFRESWIRL</sequence>
<keyword evidence="3" id="KW-1003">Cell membrane</keyword>
<evidence type="ECO:0000256" key="4">
    <source>
        <dbReference type="ARBA" id="ARBA00022692"/>
    </source>
</evidence>
<evidence type="ECO:0000256" key="6">
    <source>
        <dbReference type="ARBA" id="ARBA00023136"/>
    </source>
</evidence>
<dbReference type="EMBL" id="JBGUAW010000007">
    <property type="protein sequence ID" value="MFA9461379.1"/>
    <property type="molecule type" value="Genomic_DNA"/>
</dbReference>
<name>A0ABV4TXQ7_9GAMM</name>
<accession>A0ABV4TXQ7</accession>